<comment type="caution">
    <text evidence="1">The sequence shown here is derived from an EMBL/GenBank/DDBJ whole genome shotgun (WGS) entry which is preliminary data.</text>
</comment>
<accession>A0A0F8ZB82</accession>
<reference evidence="1" key="1">
    <citation type="journal article" date="2015" name="Nature">
        <title>Complex archaea that bridge the gap between prokaryotes and eukaryotes.</title>
        <authorList>
            <person name="Spang A."/>
            <person name="Saw J.H."/>
            <person name="Jorgensen S.L."/>
            <person name="Zaremba-Niedzwiedzka K."/>
            <person name="Martijn J."/>
            <person name="Lind A.E."/>
            <person name="van Eijk R."/>
            <person name="Schleper C."/>
            <person name="Guy L."/>
            <person name="Ettema T.J."/>
        </authorList>
    </citation>
    <scope>NUCLEOTIDE SEQUENCE</scope>
</reference>
<name>A0A0F8ZB82_9ZZZZ</name>
<protein>
    <submittedName>
        <fullName evidence="1">Uncharacterized protein</fullName>
    </submittedName>
</protein>
<sequence length="117" mass="13461">MVDNEDLRNEIPSDAYISLARRGMEKISLDQCFLKDCDNEDLELLEPYKMEEEEDEIKQIKKIYIKCKKCSGNFILKLETIKLVAKSTKDDDEEALSMGMVYALDANGKNLGHIGYF</sequence>
<evidence type="ECO:0000313" key="1">
    <source>
        <dbReference type="EMBL" id="KKK90988.1"/>
    </source>
</evidence>
<proteinExistence type="predicted"/>
<dbReference type="EMBL" id="LAZR01048852">
    <property type="protein sequence ID" value="KKK90988.1"/>
    <property type="molecule type" value="Genomic_DNA"/>
</dbReference>
<organism evidence="1">
    <name type="scientific">marine sediment metagenome</name>
    <dbReference type="NCBI Taxonomy" id="412755"/>
    <lineage>
        <taxon>unclassified sequences</taxon>
        <taxon>metagenomes</taxon>
        <taxon>ecological metagenomes</taxon>
    </lineage>
</organism>
<dbReference type="AlphaFoldDB" id="A0A0F8ZB82"/>
<gene>
    <name evidence="1" type="ORF">LCGC14_2717470</name>
</gene>